<accession>A0A151RKQ6</accession>
<organism evidence="1 2">
    <name type="scientific">Cajanus cajan</name>
    <name type="common">Pigeon pea</name>
    <name type="synonym">Cajanus indicus</name>
    <dbReference type="NCBI Taxonomy" id="3821"/>
    <lineage>
        <taxon>Eukaryota</taxon>
        <taxon>Viridiplantae</taxon>
        <taxon>Streptophyta</taxon>
        <taxon>Embryophyta</taxon>
        <taxon>Tracheophyta</taxon>
        <taxon>Spermatophyta</taxon>
        <taxon>Magnoliopsida</taxon>
        <taxon>eudicotyledons</taxon>
        <taxon>Gunneridae</taxon>
        <taxon>Pentapetalae</taxon>
        <taxon>rosids</taxon>
        <taxon>fabids</taxon>
        <taxon>Fabales</taxon>
        <taxon>Fabaceae</taxon>
        <taxon>Papilionoideae</taxon>
        <taxon>50 kb inversion clade</taxon>
        <taxon>NPAAA clade</taxon>
        <taxon>indigoferoid/millettioid clade</taxon>
        <taxon>Phaseoleae</taxon>
        <taxon>Cajanus</taxon>
    </lineage>
</organism>
<proteinExistence type="predicted"/>
<evidence type="ECO:0000313" key="1">
    <source>
        <dbReference type="EMBL" id="KYP43156.1"/>
    </source>
</evidence>
<gene>
    <name evidence="1" type="ORF">KK1_035415</name>
</gene>
<dbReference type="Proteomes" id="UP000075243">
    <property type="component" value="Unassembled WGS sequence"/>
</dbReference>
<reference evidence="1" key="1">
    <citation type="journal article" date="2012" name="Nat. Biotechnol.">
        <title>Draft genome sequence of pigeonpea (Cajanus cajan), an orphan legume crop of resource-poor farmers.</title>
        <authorList>
            <person name="Varshney R.K."/>
            <person name="Chen W."/>
            <person name="Li Y."/>
            <person name="Bharti A.K."/>
            <person name="Saxena R.K."/>
            <person name="Schlueter J.A."/>
            <person name="Donoghue M.T."/>
            <person name="Azam S."/>
            <person name="Fan G."/>
            <person name="Whaley A.M."/>
            <person name="Farmer A.D."/>
            <person name="Sheridan J."/>
            <person name="Iwata A."/>
            <person name="Tuteja R."/>
            <person name="Penmetsa R.V."/>
            <person name="Wu W."/>
            <person name="Upadhyaya H.D."/>
            <person name="Yang S.P."/>
            <person name="Shah T."/>
            <person name="Saxena K.B."/>
            <person name="Michael T."/>
            <person name="McCombie W.R."/>
            <person name="Yang B."/>
            <person name="Zhang G."/>
            <person name="Yang H."/>
            <person name="Wang J."/>
            <person name="Spillane C."/>
            <person name="Cook D.R."/>
            <person name="May G.D."/>
            <person name="Xu X."/>
            <person name="Jackson S.A."/>
        </authorList>
    </citation>
    <scope>NUCLEOTIDE SEQUENCE [LARGE SCALE GENOMIC DNA]</scope>
</reference>
<dbReference type="Gramene" id="C.cajan_41191.t">
    <property type="protein sequence ID" value="C.cajan_41191.t"/>
    <property type="gene ID" value="C.cajan_41191"/>
</dbReference>
<protein>
    <recommendedName>
        <fullName evidence="3">Retrotransposon Copia-like N-terminal domain-containing protein</fullName>
    </recommendedName>
</protein>
<sequence length="64" mass="7457">MATNKHFVAPTGIKLDGTNYALWNISYTFRRLRTKIAIVKGWLINSMDQYLVSNFIYFSTTKHV</sequence>
<keyword evidence="2" id="KW-1185">Reference proteome</keyword>
<dbReference type="AlphaFoldDB" id="A0A151RKQ6"/>
<dbReference type="EMBL" id="KQ483681">
    <property type="protein sequence ID" value="KYP43156.1"/>
    <property type="molecule type" value="Genomic_DNA"/>
</dbReference>
<evidence type="ECO:0008006" key="3">
    <source>
        <dbReference type="Google" id="ProtNLM"/>
    </source>
</evidence>
<evidence type="ECO:0000313" key="2">
    <source>
        <dbReference type="Proteomes" id="UP000075243"/>
    </source>
</evidence>
<name>A0A151RKQ6_CAJCA</name>